<sequence length="68" mass="7808">MKYGELLRPGETAADVVLAERRREQAIRDQGWQVARWLWEDLYRPGAVRDPAAPGLPARRCLILHPLC</sequence>
<accession>A0ABP6ZIJ6</accession>
<comment type="caution">
    <text evidence="1">The sequence shown here is derived from an EMBL/GenBank/DDBJ whole genome shotgun (WGS) entry which is preliminary data.</text>
</comment>
<proteinExistence type="predicted"/>
<reference evidence="2" key="1">
    <citation type="journal article" date="2019" name="Int. J. Syst. Evol. Microbiol.">
        <title>The Global Catalogue of Microorganisms (GCM) 10K type strain sequencing project: providing services to taxonomists for standard genome sequencing and annotation.</title>
        <authorList>
            <consortium name="The Broad Institute Genomics Platform"/>
            <consortium name="The Broad Institute Genome Sequencing Center for Infectious Disease"/>
            <person name="Wu L."/>
            <person name="Ma J."/>
        </authorList>
    </citation>
    <scope>NUCLEOTIDE SEQUENCE [LARGE SCALE GENOMIC DNA]</scope>
    <source>
        <strain evidence="2">JCM 16929</strain>
    </source>
</reference>
<name>A0ABP6ZIJ6_9ACTN</name>
<protein>
    <submittedName>
        <fullName evidence="1">Uncharacterized protein</fullName>
    </submittedName>
</protein>
<dbReference type="EMBL" id="BAABAB010000007">
    <property type="protein sequence ID" value="GAA3610915.1"/>
    <property type="molecule type" value="Genomic_DNA"/>
</dbReference>
<gene>
    <name evidence="1" type="ORF">GCM10022236_10770</name>
</gene>
<dbReference type="RefSeq" id="WP_344802140.1">
    <property type="nucleotide sequence ID" value="NZ_BAABAB010000007.1"/>
</dbReference>
<dbReference type="Proteomes" id="UP001501490">
    <property type="component" value="Unassembled WGS sequence"/>
</dbReference>
<organism evidence="1 2">
    <name type="scientific">Microlunatus ginsengisoli</name>
    <dbReference type="NCBI Taxonomy" id="363863"/>
    <lineage>
        <taxon>Bacteria</taxon>
        <taxon>Bacillati</taxon>
        <taxon>Actinomycetota</taxon>
        <taxon>Actinomycetes</taxon>
        <taxon>Propionibacteriales</taxon>
        <taxon>Propionibacteriaceae</taxon>
        <taxon>Microlunatus</taxon>
    </lineage>
</organism>
<evidence type="ECO:0000313" key="1">
    <source>
        <dbReference type="EMBL" id="GAA3610915.1"/>
    </source>
</evidence>
<keyword evidence="2" id="KW-1185">Reference proteome</keyword>
<evidence type="ECO:0000313" key="2">
    <source>
        <dbReference type="Proteomes" id="UP001501490"/>
    </source>
</evidence>